<sequence length="215" mass="23399">MSFSVDDLVSSFSANHIGQEALDLAALQAQLAQSILYQPPMTPGVQGIPRKNSYIQPCNTPNARTPSTSSYQWDDNHRRRSSSIVSRAAEEDIQEMEDDLMVEDILGAPALAAAPQRALSQPLSPRHRPNTHPFTSPSSPDPSQSLFVSTDPFYIAAAQAASYRAAAPSYFSQMARPAPSSPFMTASSQAQSMYSHPMEEARPVLVTGGQSMYHR</sequence>
<comment type="caution">
    <text evidence="1">The sequence shown here is derived from an EMBL/GenBank/DDBJ whole genome shotgun (WGS) entry which is preliminary data.</text>
</comment>
<evidence type="ECO:0000313" key="1">
    <source>
        <dbReference type="EMBL" id="KAI0069098.1"/>
    </source>
</evidence>
<evidence type="ECO:0000313" key="2">
    <source>
        <dbReference type="Proteomes" id="UP000814140"/>
    </source>
</evidence>
<dbReference type="EMBL" id="MU277187">
    <property type="protein sequence ID" value="KAI0069098.1"/>
    <property type="molecule type" value="Genomic_DNA"/>
</dbReference>
<accession>A0ACB8TL37</accession>
<protein>
    <submittedName>
        <fullName evidence="1">Uncharacterized protein</fullName>
    </submittedName>
</protein>
<organism evidence="1 2">
    <name type="scientific">Artomyces pyxidatus</name>
    <dbReference type="NCBI Taxonomy" id="48021"/>
    <lineage>
        <taxon>Eukaryota</taxon>
        <taxon>Fungi</taxon>
        <taxon>Dikarya</taxon>
        <taxon>Basidiomycota</taxon>
        <taxon>Agaricomycotina</taxon>
        <taxon>Agaricomycetes</taxon>
        <taxon>Russulales</taxon>
        <taxon>Auriscalpiaceae</taxon>
        <taxon>Artomyces</taxon>
    </lineage>
</organism>
<name>A0ACB8TL37_9AGAM</name>
<reference evidence="1" key="1">
    <citation type="submission" date="2021-03" db="EMBL/GenBank/DDBJ databases">
        <authorList>
            <consortium name="DOE Joint Genome Institute"/>
            <person name="Ahrendt S."/>
            <person name="Looney B.P."/>
            <person name="Miyauchi S."/>
            <person name="Morin E."/>
            <person name="Drula E."/>
            <person name="Courty P.E."/>
            <person name="Chicoki N."/>
            <person name="Fauchery L."/>
            <person name="Kohler A."/>
            <person name="Kuo A."/>
            <person name="Labutti K."/>
            <person name="Pangilinan J."/>
            <person name="Lipzen A."/>
            <person name="Riley R."/>
            <person name="Andreopoulos W."/>
            <person name="He G."/>
            <person name="Johnson J."/>
            <person name="Barry K.W."/>
            <person name="Grigoriev I.V."/>
            <person name="Nagy L."/>
            <person name="Hibbett D."/>
            <person name="Henrissat B."/>
            <person name="Matheny P.B."/>
            <person name="Labbe J."/>
            <person name="Martin F."/>
        </authorList>
    </citation>
    <scope>NUCLEOTIDE SEQUENCE</scope>
    <source>
        <strain evidence="1">HHB10654</strain>
    </source>
</reference>
<gene>
    <name evidence="1" type="ORF">BV25DRAFT_1818058</name>
</gene>
<proteinExistence type="predicted"/>
<reference evidence="1" key="2">
    <citation type="journal article" date="2022" name="New Phytol.">
        <title>Evolutionary transition to the ectomycorrhizal habit in the genomes of a hyperdiverse lineage of mushroom-forming fungi.</title>
        <authorList>
            <person name="Looney B."/>
            <person name="Miyauchi S."/>
            <person name="Morin E."/>
            <person name="Drula E."/>
            <person name="Courty P.E."/>
            <person name="Kohler A."/>
            <person name="Kuo A."/>
            <person name="LaButti K."/>
            <person name="Pangilinan J."/>
            <person name="Lipzen A."/>
            <person name="Riley R."/>
            <person name="Andreopoulos W."/>
            <person name="He G."/>
            <person name="Johnson J."/>
            <person name="Nolan M."/>
            <person name="Tritt A."/>
            <person name="Barry K.W."/>
            <person name="Grigoriev I.V."/>
            <person name="Nagy L.G."/>
            <person name="Hibbett D."/>
            <person name="Henrissat B."/>
            <person name="Matheny P.B."/>
            <person name="Labbe J."/>
            <person name="Martin F.M."/>
        </authorList>
    </citation>
    <scope>NUCLEOTIDE SEQUENCE</scope>
    <source>
        <strain evidence="1">HHB10654</strain>
    </source>
</reference>
<keyword evidence="2" id="KW-1185">Reference proteome</keyword>
<dbReference type="Proteomes" id="UP000814140">
    <property type="component" value="Unassembled WGS sequence"/>
</dbReference>